<organism evidence="9 10">
    <name type="scientific">Actinoplanes siamensis</name>
    <dbReference type="NCBI Taxonomy" id="1223317"/>
    <lineage>
        <taxon>Bacteria</taxon>
        <taxon>Bacillati</taxon>
        <taxon>Actinomycetota</taxon>
        <taxon>Actinomycetes</taxon>
        <taxon>Micromonosporales</taxon>
        <taxon>Micromonosporaceae</taxon>
        <taxon>Actinoplanes</taxon>
    </lineage>
</organism>
<evidence type="ECO:0000259" key="8">
    <source>
        <dbReference type="PROSITE" id="PS51379"/>
    </source>
</evidence>
<feature type="domain" description="4Fe-4S ferredoxin-type" evidence="8">
    <location>
        <begin position="83"/>
        <end position="114"/>
    </location>
</feature>
<keyword evidence="1 6" id="KW-0004">4Fe-4S</keyword>
<evidence type="ECO:0000256" key="2">
    <source>
        <dbReference type="ARBA" id="ARBA00022723"/>
    </source>
</evidence>
<accession>A0A919NB21</accession>
<keyword evidence="3" id="KW-0677">Repeat</keyword>
<dbReference type="InterPro" id="IPR017896">
    <property type="entry name" value="4Fe4S_Fe-S-bd"/>
</dbReference>
<dbReference type="Proteomes" id="UP000629619">
    <property type="component" value="Unassembled WGS sequence"/>
</dbReference>
<dbReference type="GO" id="GO:0051539">
    <property type="term" value="F:4 iron, 4 sulfur cluster binding"/>
    <property type="evidence" value="ECO:0007669"/>
    <property type="project" value="UniProtKB-UniRule"/>
</dbReference>
<name>A0A919NB21_9ACTN</name>
<gene>
    <name evidence="9" type="primary">glcF</name>
    <name evidence="9" type="ORF">Asi03nite_53340</name>
</gene>
<dbReference type="Pfam" id="PF02754">
    <property type="entry name" value="CCG"/>
    <property type="match status" value="2"/>
</dbReference>
<keyword evidence="2 6" id="KW-0479">Metal-binding</keyword>
<evidence type="ECO:0000256" key="4">
    <source>
        <dbReference type="ARBA" id="ARBA00023004"/>
    </source>
</evidence>
<keyword evidence="10" id="KW-1185">Reference proteome</keyword>
<dbReference type="PIRSF" id="PIRSF000139">
    <property type="entry name" value="Glc_ox_4Fe-4S"/>
    <property type="match status" value="1"/>
</dbReference>
<comment type="cofactor">
    <cofactor evidence="6">
        <name>[4Fe-4S] cluster</name>
        <dbReference type="ChEBI" id="CHEBI:49883"/>
    </cofactor>
    <text evidence="6">Binds 2 [4Fe-4S] clusters.</text>
</comment>
<keyword evidence="5 6" id="KW-0411">Iron-sulfur</keyword>
<keyword evidence="4 6" id="KW-0408">Iron</keyword>
<reference evidence="9" key="1">
    <citation type="submission" date="2021-01" db="EMBL/GenBank/DDBJ databases">
        <title>Whole genome shotgun sequence of Actinoplanes siamensis NBRC 109076.</title>
        <authorList>
            <person name="Komaki H."/>
            <person name="Tamura T."/>
        </authorList>
    </citation>
    <scope>NUCLEOTIDE SEQUENCE</scope>
    <source>
        <strain evidence="9">NBRC 109076</strain>
    </source>
</reference>
<keyword evidence="6" id="KW-0249">Electron transport</keyword>
<evidence type="ECO:0000256" key="5">
    <source>
        <dbReference type="ARBA" id="ARBA00023014"/>
    </source>
</evidence>
<feature type="region of interest" description="Disordered" evidence="7">
    <location>
        <begin position="1"/>
        <end position="31"/>
    </location>
</feature>
<dbReference type="RefSeq" id="WP_203683189.1">
    <property type="nucleotide sequence ID" value="NZ_BOMW01000054.1"/>
</dbReference>
<dbReference type="PROSITE" id="PS00198">
    <property type="entry name" value="4FE4S_FER_1"/>
    <property type="match status" value="1"/>
</dbReference>
<dbReference type="PANTHER" id="PTHR32479:SF17">
    <property type="entry name" value="GLYCOLATE OXIDASE IRON-SULFUR SUBUNIT"/>
    <property type="match status" value="1"/>
</dbReference>
<dbReference type="PANTHER" id="PTHR32479">
    <property type="entry name" value="GLYCOLATE OXIDASE IRON-SULFUR SUBUNIT"/>
    <property type="match status" value="1"/>
</dbReference>
<dbReference type="EC" id="1.1.99.14" evidence="6"/>
<comment type="catalytic activity">
    <reaction evidence="6">
        <text>glycolate + A = glyoxylate + AH2</text>
        <dbReference type="Rhea" id="RHEA:21264"/>
        <dbReference type="ChEBI" id="CHEBI:13193"/>
        <dbReference type="ChEBI" id="CHEBI:17499"/>
        <dbReference type="ChEBI" id="CHEBI:29805"/>
        <dbReference type="ChEBI" id="CHEBI:36655"/>
        <dbReference type="EC" id="1.1.99.14"/>
    </reaction>
</comment>
<sequence length="458" mass="48933">MADLDATRGAGPTPPDALRAAEHGSGAFDDRHPPRADLVSDCVHCGFCLTTCPTYVLWGEEMDSPRGRIHLIAQGLEGEPLSESMVSHFDRCLGCMACVSACPSGVRYDRLIEDTRAQVERRHPRDTRDRALRAAIFAVFPYPRRLRLLRGPLWAYRKSGLRALLRRTGLLDRLAPTLATLDSLAPRVRGVPRPPRRVAARGPRRAVVGMLTGCVQSAFFPDVNSATVRVLAAEGCEVLIPSGQGCCGALSVHNGRRAEAEGFARRLIDTFEQTGMDRFVVNAAGCGSSLKEYGELLADDPVYASRAAAFAAKVRDLAELLAELGPVAERHPLPVTVAYHDACHLGHAQGIRAQPRALLRGIPGLELREIAEAEICCGSAGVWNVLNPGPAAELGDRKAAAVLDTGASLLVTANPGCLMQVAAAVRRRGGEIALAHTAQVLDASLRNLGLAALTDRPA</sequence>
<dbReference type="Gene3D" id="1.10.1060.10">
    <property type="entry name" value="Alpha-helical ferredoxin"/>
    <property type="match status" value="1"/>
</dbReference>
<dbReference type="GO" id="GO:0046872">
    <property type="term" value="F:metal ion binding"/>
    <property type="evidence" value="ECO:0007669"/>
    <property type="project" value="UniProtKB-UniRule"/>
</dbReference>
<comment type="function">
    <text evidence="6">Component of a complex that catalyzes the oxidation of glycolate to glyoxylate.</text>
</comment>
<comment type="catalytic activity">
    <reaction evidence="6">
        <text>(R)-lactate + A = pyruvate + AH2</text>
        <dbReference type="Rhea" id="RHEA:15089"/>
        <dbReference type="ChEBI" id="CHEBI:13193"/>
        <dbReference type="ChEBI" id="CHEBI:15361"/>
        <dbReference type="ChEBI" id="CHEBI:16004"/>
        <dbReference type="ChEBI" id="CHEBI:17499"/>
    </reaction>
</comment>
<protein>
    <recommendedName>
        <fullName evidence="6">Glycolate oxidase iron-sulfur subunit</fullName>
        <ecNumber evidence="6">1.1.99.14</ecNumber>
    </recommendedName>
</protein>
<dbReference type="InterPro" id="IPR017900">
    <property type="entry name" value="4Fe4S_Fe_S_CS"/>
</dbReference>
<evidence type="ECO:0000313" key="9">
    <source>
        <dbReference type="EMBL" id="GIF07796.1"/>
    </source>
</evidence>
<dbReference type="InterPro" id="IPR012257">
    <property type="entry name" value="Glc_ox_4Fe-4S"/>
</dbReference>
<evidence type="ECO:0000313" key="10">
    <source>
        <dbReference type="Proteomes" id="UP000629619"/>
    </source>
</evidence>
<dbReference type="AlphaFoldDB" id="A0A919NB21"/>
<proteinExistence type="predicted"/>
<feature type="domain" description="4Fe-4S ferredoxin-type" evidence="8">
    <location>
        <begin position="32"/>
        <end position="62"/>
    </location>
</feature>
<dbReference type="EMBL" id="BOMW01000054">
    <property type="protein sequence ID" value="GIF07796.1"/>
    <property type="molecule type" value="Genomic_DNA"/>
</dbReference>
<dbReference type="GO" id="GO:0019154">
    <property type="term" value="F:glycolate dehydrogenase activity"/>
    <property type="evidence" value="ECO:0007669"/>
    <property type="project" value="UniProtKB-EC"/>
</dbReference>
<dbReference type="InterPro" id="IPR009051">
    <property type="entry name" value="Helical_ferredxn"/>
</dbReference>
<evidence type="ECO:0000256" key="3">
    <source>
        <dbReference type="ARBA" id="ARBA00022737"/>
    </source>
</evidence>
<keyword evidence="6" id="KW-0813">Transport</keyword>
<dbReference type="Pfam" id="PF13183">
    <property type="entry name" value="Fer4_8"/>
    <property type="match status" value="1"/>
</dbReference>
<evidence type="ECO:0000256" key="1">
    <source>
        <dbReference type="ARBA" id="ARBA00022485"/>
    </source>
</evidence>
<evidence type="ECO:0000256" key="7">
    <source>
        <dbReference type="SAM" id="MobiDB-lite"/>
    </source>
</evidence>
<dbReference type="InterPro" id="IPR004017">
    <property type="entry name" value="Cys_rich_dom"/>
</dbReference>
<dbReference type="SUPFAM" id="SSF54862">
    <property type="entry name" value="4Fe-4S ferredoxins"/>
    <property type="match status" value="1"/>
</dbReference>
<dbReference type="PROSITE" id="PS51379">
    <property type="entry name" value="4FE4S_FER_2"/>
    <property type="match status" value="2"/>
</dbReference>
<comment type="caution">
    <text evidence="9">The sequence shown here is derived from an EMBL/GenBank/DDBJ whole genome shotgun (WGS) entry which is preliminary data.</text>
</comment>
<evidence type="ECO:0000256" key="6">
    <source>
        <dbReference type="PIRNR" id="PIRNR000139"/>
    </source>
</evidence>